<feature type="region of interest" description="Disordered" evidence="5">
    <location>
        <begin position="28"/>
        <end position="206"/>
    </location>
</feature>
<feature type="compositionally biased region" description="Basic and acidic residues" evidence="5">
    <location>
        <begin position="173"/>
        <end position="194"/>
    </location>
</feature>
<keyword evidence="8" id="KW-1185">Reference proteome</keyword>
<evidence type="ECO:0000313" key="8">
    <source>
        <dbReference type="Proteomes" id="UP000499080"/>
    </source>
</evidence>
<evidence type="ECO:0000256" key="1">
    <source>
        <dbReference type="ARBA" id="ARBA00022723"/>
    </source>
</evidence>
<evidence type="ECO:0000256" key="5">
    <source>
        <dbReference type="SAM" id="MobiDB-lite"/>
    </source>
</evidence>
<gene>
    <name evidence="7" type="ORF">AVEN_91071_1</name>
</gene>
<dbReference type="Proteomes" id="UP000499080">
    <property type="component" value="Unassembled WGS sequence"/>
</dbReference>
<dbReference type="Gene3D" id="3.30.160.60">
    <property type="entry name" value="Classic Zinc Finger"/>
    <property type="match status" value="1"/>
</dbReference>
<feature type="compositionally biased region" description="Basic and acidic residues" evidence="5">
    <location>
        <begin position="153"/>
        <end position="163"/>
    </location>
</feature>
<keyword evidence="1" id="KW-0479">Metal-binding</keyword>
<reference evidence="7 8" key="1">
    <citation type="journal article" date="2019" name="Sci. Rep.">
        <title>Orb-weaving spider Araneus ventricosus genome elucidates the spidroin gene catalogue.</title>
        <authorList>
            <person name="Kono N."/>
            <person name="Nakamura H."/>
            <person name="Ohtoshi R."/>
            <person name="Moran D.A.P."/>
            <person name="Shinohara A."/>
            <person name="Yoshida Y."/>
            <person name="Fujiwara M."/>
            <person name="Mori M."/>
            <person name="Tomita M."/>
            <person name="Arakawa K."/>
        </authorList>
    </citation>
    <scope>NUCLEOTIDE SEQUENCE [LARGE SCALE GENOMIC DNA]</scope>
</reference>
<evidence type="ECO:0000313" key="7">
    <source>
        <dbReference type="EMBL" id="GBM85368.1"/>
    </source>
</evidence>
<evidence type="ECO:0000256" key="4">
    <source>
        <dbReference type="PROSITE-ProRule" id="PRU01371"/>
    </source>
</evidence>
<feature type="compositionally biased region" description="Basic and acidic residues" evidence="5">
    <location>
        <begin position="101"/>
        <end position="120"/>
    </location>
</feature>
<evidence type="ECO:0000256" key="3">
    <source>
        <dbReference type="ARBA" id="ARBA00022833"/>
    </source>
</evidence>
<dbReference type="Pfam" id="PF13913">
    <property type="entry name" value="zf-C2HC_2"/>
    <property type="match status" value="1"/>
</dbReference>
<feature type="compositionally biased region" description="Polar residues" evidence="5">
    <location>
        <begin position="70"/>
        <end position="79"/>
    </location>
</feature>
<dbReference type="InterPro" id="IPR049899">
    <property type="entry name" value="Znf_C2HC_C3H"/>
</dbReference>
<dbReference type="OrthoDB" id="6433922at2759"/>
<protein>
    <recommendedName>
        <fullName evidence="6">C2HC/C3H-type domain-containing protein</fullName>
    </recommendedName>
</protein>
<organism evidence="7 8">
    <name type="scientific">Araneus ventricosus</name>
    <name type="common">Orbweaver spider</name>
    <name type="synonym">Epeira ventricosa</name>
    <dbReference type="NCBI Taxonomy" id="182803"/>
    <lineage>
        <taxon>Eukaryota</taxon>
        <taxon>Metazoa</taxon>
        <taxon>Ecdysozoa</taxon>
        <taxon>Arthropoda</taxon>
        <taxon>Chelicerata</taxon>
        <taxon>Arachnida</taxon>
        <taxon>Araneae</taxon>
        <taxon>Araneomorphae</taxon>
        <taxon>Entelegynae</taxon>
        <taxon>Araneoidea</taxon>
        <taxon>Araneidae</taxon>
        <taxon>Araneus</taxon>
    </lineage>
</organism>
<evidence type="ECO:0000259" key="6">
    <source>
        <dbReference type="PROSITE" id="PS52027"/>
    </source>
</evidence>
<keyword evidence="3" id="KW-0862">Zinc</keyword>
<dbReference type="GO" id="GO:0008270">
    <property type="term" value="F:zinc ion binding"/>
    <property type="evidence" value="ECO:0007669"/>
    <property type="project" value="UniProtKB-KW"/>
</dbReference>
<feature type="domain" description="C2HC/C3H-type" evidence="6">
    <location>
        <begin position="242"/>
        <end position="271"/>
    </location>
</feature>
<dbReference type="PROSITE" id="PS52027">
    <property type="entry name" value="ZF_C2HC_C3H"/>
    <property type="match status" value="1"/>
</dbReference>
<evidence type="ECO:0000256" key="2">
    <source>
        <dbReference type="ARBA" id="ARBA00022771"/>
    </source>
</evidence>
<sequence length="286" mass="32600">MTSEAPYLHCRLCGVRYRSDKVVEHERHCSYQNSNSRSSSRNVKEDLVPVSSKDSGINELRDKEEYYMQATRSSQSSVNKPKDLKSNEESIDSPLNLMNRGVERESRECHDEPTESHSRSEPTAWEIPSTDGPSTSGQSKGRSPPNLSSTSGEKSEQHQRSHSNENTPVKANSENKCKEKASPQKSDEEQKEAMLRTPYPSEEDIKIPPINAEEVGEAADILENLPELNKHAEMAYERHQKSLVPCTHCERTFRPDRLPIHERSCIERPKAREYIVPEDKDKKNLN</sequence>
<dbReference type="EMBL" id="BGPR01003227">
    <property type="protein sequence ID" value="GBM85368.1"/>
    <property type="molecule type" value="Genomic_DNA"/>
</dbReference>
<keyword evidence="2 4" id="KW-0863">Zinc-finger</keyword>
<proteinExistence type="predicted"/>
<comment type="caution">
    <text evidence="7">The sequence shown here is derived from an EMBL/GenBank/DDBJ whole genome shotgun (WGS) entry which is preliminary data.</text>
</comment>
<feature type="compositionally biased region" description="Polar residues" evidence="5">
    <location>
        <begin position="131"/>
        <end position="152"/>
    </location>
</feature>
<accession>A0A4Y2J7U9</accession>
<name>A0A4Y2J7U9_ARAVE</name>
<dbReference type="AlphaFoldDB" id="A0A4Y2J7U9"/>